<dbReference type="GO" id="GO:0006260">
    <property type="term" value="P:DNA replication"/>
    <property type="evidence" value="ECO:0007669"/>
    <property type="project" value="InterPro"/>
</dbReference>
<dbReference type="InterPro" id="IPR036388">
    <property type="entry name" value="WH-like_DNA-bd_sf"/>
</dbReference>
<evidence type="ECO:0000259" key="2">
    <source>
        <dbReference type="Pfam" id="PF04492"/>
    </source>
</evidence>
<feature type="domain" description="Bacteriophage lambda Replication protein O N-terminal" evidence="2">
    <location>
        <begin position="10"/>
        <end position="113"/>
    </location>
</feature>
<dbReference type="Proteomes" id="UP000050482">
    <property type="component" value="Unassembled WGS sequence"/>
</dbReference>
<dbReference type="Gene3D" id="1.10.10.10">
    <property type="entry name" value="Winged helix-like DNA-binding domain superfamily/Winged helix DNA-binding domain"/>
    <property type="match status" value="1"/>
</dbReference>
<dbReference type="SUPFAM" id="SSF46785">
    <property type="entry name" value="Winged helix' DNA-binding domain"/>
    <property type="match status" value="1"/>
</dbReference>
<reference evidence="3 4" key="1">
    <citation type="submission" date="2015-09" db="EMBL/GenBank/DDBJ databases">
        <title>Draft genome sequence of Alicyclobacillus ferrooxydans DSM 22381.</title>
        <authorList>
            <person name="Hemp J."/>
        </authorList>
    </citation>
    <scope>NUCLEOTIDE SEQUENCE [LARGE SCALE GENOMIC DNA]</scope>
    <source>
        <strain evidence="3 4">TC-34</strain>
    </source>
</reference>
<name>A0A0P9CYK0_9BACL</name>
<sequence length="335" mass="37130">MPKGDYKHLKADIEDGTVPIARLLLEAVSMSTLHGVAKSVLVFIWRRTYGWIDAEGHKFKTDRITLDEFAAAVNSERTYVSKMLKVLVAANVITVEQAGRTKEYGVNTDIASWSDEAIDKEKLLKAIGQNLYVHSSKKMLSSSTTVVLQDNLSSTQRLSSRTTQRLSSRTTFISENPSSGAGFGASKESIKESKEIASSPIPPISPLDMSESEFETEVEWHVKQGTGNERYILKTTDRLLLHGMLAKGIPKQTILDAVDDTCKKYQPKHEYDRGITSFAYFEGPIYDTWALSQTVQEIAVGGESHGGYHRARAGHTAEDPGAEVYIQRLIDRKGS</sequence>
<comment type="caution">
    <text evidence="3">The sequence shown here is derived from an EMBL/GenBank/DDBJ whole genome shotgun (WGS) entry which is preliminary data.</text>
</comment>
<dbReference type="STRING" id="471514.AN477_19740"/>
<gene>
    <name evidence="3" type="ORF">AN477_19740</name>
</gene>
<dbReference type="PATRIC" id="fig|471514.4.peg.1049"/>
<evidence type="ECO:0000313" key="3">
    <source>
        <dbReference type="EMBL" id="KPV42004.1"/>
    </source>
</evidence>
<dbReference type="RefSeq" id="WP_054970910.1">
    <property type="nucleotide sequence ID" value="NZ_LJCO01000085.1"/>
</dbReference>
<dbReference type="Pfam" id="PF04492">
    <property type="entry name" value="Phage_rep_O"/>
    <property type="match status" value="1"/>
</dbReference>
<protein>
    <recommendedName>
        <fullName evidence="2">Bacteriophage lambda Replication protein O N-terminal domain-containing protein</fullName>
    </recommendedName>
</protein>
<accession>A0A0P9CYK0</accession>
<feature type="compositionally biased region" description="Low complexity" evidence="1">
    <location>
        <begin position="158"/>
        <end position="171"/>
    </location>
</feature>
<proteinExistence type="predicted"/>
<dbReference type="InterPro" id="IPR036390">
    <property type="entry name" value="WH_DNA-bd_sf"/>
</dbReference>
<evidence type="ECO:0000313" key="4">
    <source>
        <dbReference type="Proteomes" id="UP000050482"/>
    </source>
</evidence>
<keyword evidence="4" id="KW-1185">Reference proteome</keyword>
<dbReference type="AlphaFoldDB" id="A0A0P9CYK0"/>
<dbReference type="EMBL" id="LJCO01000085">
    <property type="protein sequence ID" value="KPV42004.1"/>
    <property type="molecule type" value="Genomic_DNA"/>
</dbReference>
<dbReference type="InterPro" id="IPR006497">
    <property type="entry name" value="Phage_lambda_VrpO_N"/>
</dbReference>
<evidence type="ECO:0000256" key="1">
    <source>
        <dbReference type="SAM" id="MobiDB-lite"/>
    </source>
</evidence>
<organism evidence="3 4">
    <name type="scientific">Alicyclobacillus ferrooxydans</name>
    <dbReference type="NCBI Taxonomy" id="471514"/>
    <lineage>
        <taxon>Bacteria</taxon>
        <taxon>Bacillati</taxon>
        <taxon>Bacillota</taxon>
        <taxon>Bacilli</taxon>
        <taxon>Bacillales</taxon>
        <taxon>Alicyclobacillaceae</taxon>
        <taxon>Alicyclobacillus</taxon>
    </lineage>
</organism>
<feature type="region of interest" description="Disordered" evidence="1">
    <location>
        <begin position="158"/>
        <end position="210"/>
    </location>
</feature>